<keyword evidence="3" id="KW-1133">Transmembrane helix</keyword>
<dbReference type="Gene3D" id="1.20.58.390">
    <property type="entry name" value="Neurotransmitter-gated ion-channel transmembrane domain"/>
    <property type="match status" value="1"/>
</dbReference>
<evidence type="ECO:0000313" key="5">
    <source>
        <dbReference type="Proteomes" id="UP000002009"/>
    </source>
</evidence>
<evidence type="ECO:0008006" key="6">
    <source>
        <dbReference type="Google" id="ProtNLM"/>
    </source>
</evidence>
<dbReference type="OrthoDB" id="407205at2759"/>
<reference evidence="4 5" key="1">
    <citation type="journal article" date="2009" name="Science">
        <title>Green evolution and dynamic adaptations revealed by genomes of the marine picoeukaryotes Micromonas.</title>
        <authorList>
            <person name="Worden A.Z."/>
            <person name="Lee J.H."/>
            <person name="Mock T."/>
            <person name="Rouze P."/>
            <person name="Simmons M.P."/>
            <person name="Aerts A.L."/>
            <person name="Allen A.E."/>
            <person name="Cuvelier M.L."/>
            <person name="Derelle E."/>
            <person name="Everett M.V."/>
            <person name="Foulon E."/>
            <person name="Grimwood J."/>
            <person name="Gundlach H."/>
            <person name="Henrissat B."/>
            <person name="Napoli C."/>
            <person name="McDonald S.M."/>
            <person name="Parker M.S."/>
            <person name="Rombauts S."/>
            <person name="Salamov A."/>
            <person name="Von Dassow P."/>
            <person name="Badger J.H."/>
            <person name="Coutinho P.M."/>
            <person name="Demir E."/>
            <person name="Dubchak I."/>
            <person name="Gentemann C."/>
            <person name="Eikrem W."/>
            <person name="Gready J.E."/>
            <person name="John U."/>
            <person name="Lanier W."/>
            <person name="Lindquist E.A."/>
            <person name="Lucas S."/>
            <person name="Mayer K.F."/>
            <person name="Moreau H."/>
            <person name="Not F."/>
            <person name="Otillar R."/>
            <person name="Panaud O."/>
            <person name="Pangilinan J."/>
            <person name="Paulsen I."/>
            <person name="Piegu B."/>
            <person name="Poliakov A."/>
            <person name="Robbens S."/>
            <person name="Schmutz J."/>
            <person name="Toulza E."/>
            <person name="Wyss T."/>
            <person name="Zelensky A."/>
            <person name="Zhou K."/>
            <person name="Armbrust E.V."/>
            <person name="Bhattacharya D."/>
            <person name="Goodenough U.W."/>
            <person name="Van de Peer Y."/>
            <person name="Grigoriev I.V."/>
        </authorList>
    </citation>
    <scope>NUCLEOTIDE SEQUENCE [LARGE SCALE GENOMIC DNA]</scope>
    <source>
        <strain evidence="5">RCC299 / NOUM17</strain>
    </source>
</reference>
<dbReference type="Gene3D" id="2.70.170.10">
    <property type="entry name" value="Neurotransmitter-gated ion-channel ligand-binding domain"/>
    <property type="match status" value="1"/>
</dbReference>
<keyword evidence="3" id="KW-0812">Transmembrane</keyword>
<dbReference type="GO" id="GO:0016020">
    <property type="term" value="C:membrane"/>
    <property type="evidence" value="ECO:0007669"/>
    <property type="project" value="UniProtKB-SubCell"/>
</dbReference>
<feature type="transmembrane region" description="Helical" evidence="3">
    <location>
        <begin position="466"/>
        <end position="487"/>
    </location>
</feature>
<dbReference type="InterPro" id="IPR036734">
    <property type="entry name" value="Neur_chan_lig-bd_sf"/>
</dbReference>
<evidence type="ECO:0000256" key="2">
    <source>
        <dbReference type="SAM" id="MobiDB-lite"/>
    </source>
</evidence>
<dbReference type="Proteomes" id="UP000002009">
    <property type="component" value="Chromosome 10"/>
</dbReference>
<dbReference type="InParanoid" id="C1FGZ9"/>
<gene>
    <name evidence="4" type="ORF">MICPUN_61905</name>
</gene>
<dbReference type="InterPro" id="IPR036719">
    <property type="entry name" value="Neuro-gated_channel_TM_sf"/>
</dbReference>
<dbReference type="InterPro" id="IPR038050">
    <property type="entry name" value="Neuro_actylchol_rec"/>
</dbReference>
<evidence type="ECO:0000313" key="4">
    <source>
        <dbReference type="EMBL" id="ACO70009.1"/>
    </source>
</evidence>
<dbReference type="InterPro" id="IPR006201">
    <property type="entry name" value="Neur_channel"/>
</dbReference>
<dbReference type="GO" id="GO:0005230">
    <property type="term" value="F:extracellular ligand-gated monoatomic ion channel activity"/>
    <property type="evidence" value="ECO:0007669"/>
    <property type="project" value="InterPro"/>
</dbReference>
<feature type="region of interest" description="Disordered" evidence="2">
    <location>
        <begin position="269"/>
        <end position="310"/>
    </location>
</feature>
<dbReference type="GO" id="GO:0004888">
    <property type="term" value="F:transmembrane signaling receptor activity"/>
    <property type="evidence" value="ECO:0007669"/>
    <property type="project" value="InterPro"/>
</dbReference>
<evidence type="ECO:0000256" key="1">
    <source>
        <dbReference type="ARBA" id="ARBA00004141"/>
    </source>
</evidence>
<keyword evidence="5" id="KW-1185">Reference proteome</keyword>
<dbReference type="RefSeq" id="XP_002508751.1">
    <property type="nucleotide sequence ID" value="XM_002508705.1"/>
</dbReference>
<dbReference type="KEGG" id="mis:MICPUN_61905"/>
<organism evidence="4 5">
    <name type="scientific">Micromonas commoda (strain RCC299 / NOUM17 / CCMP2709)</name>
    <name type="common">Picoplanktonic green alga</name>
    <dbReference type="NCBI Taxonomy" id="296587"/>
    <lineage>
        <taxon>Eukaryota</taxon>
        <taxon>Viridiplantae</taxon>
        <taxon>Chlorophyta</taxon>
        <taxon>Mamiellophyceae</taxon>
        <taxon>Mamiellales</taxon>
        <taxon>Mamiellaceae</taxon>
        <taxon>Micromonas</taxon>
    </lineage>
</organism>
<accession>C1FGZ9</accession>
<proteinExistence type="predicted"/>
<dbReference type="SUPFAM" id="SSF90112">
    <property type="entry name" value="Neurotransmitter-gated ion-channel transmembrane pore"/>
    <property type="match status" value="1"/>
</dbReference>
<dbReference type="GeneID" id="8247028"/>
<feature type="compositionally biased region" description="Basic and acidic residues" evidence="2">
    <location>
        <begin position="288"/>
        <end position="299"/>
    </location>
</feature>
<evidence type="ECO:0000256" key="3">
    <source>
        <dbReference type="SAM" id="Phobius"/>
    </source>
</evidence>
<keyword evidence="3" id="KW-0472">Membrane</keyword>
<dbReference type="AlphaFoldDB" id="C1FGZ9"/>
<name>C1FGZ9_MICCC</name>
<protein>
    <recommendedName>
        <fullName evidence="6">Neurotransmitter-gated ion-channel ligand-binding domain-containing protein</fullName>
    </recommendedName>
</protein>
<feature type="transmembrane region" description="Helical" evidence="3">
    <location>
        <begin position="404"/>
        <end position="426"/>
    </location>
</feature>
<comment type="subcellular location">
    <subcellularLocation>
        <location evidence="1">Membrane</location>
        <topology evidence="1">Multi-pass membrane protein</topology>
    </subcellularLocation>
</comment>
<sequence length="521" mass="59177">MRGKGLPSLGEDAAKGGGVTFETDTMGGRLPGIPPPGSGDAFTPAQTSRRISLKRATSRRITRSVGKVAVSLRARRVFDVDTVNETYGVQLQIYFMWELPYWEQAPSEEELLKNTWLPVWVPKFRVKHQQACSSQEVTYKFIRSNDPETQPQMVLAEHLQQVQLFQPFDLSSFPGDCQGLTVDIEMEQDVAECQLVPFSDGTPLGDVLRNNCFLKDFKLLKMPARNVTRARDIFLEKLKSPRKHEPLEPTGSSKHLGFLQNAAGMGKGWNWDDSDDEGAGEHSGSGEQRGEQRGEEQTSHVEIPPPWIASLTTTDPAESRFGERFSRLLFRVHIQRKHGYYLQNVVHVLFGVATLALSSCTYPPTDIAGRHAIDFTVILTATAFKQSVASMVPNINYSTALDRYVVACFYFLFLMTGYHAVLPTLFGVGREAMQGTFEIRINEDDENEAFEYITKKKLNLMQDVDYYINIVGSCVWFVFNIWWHCAFRWKRWHGRLRYLKDADNFERGIGFLINPKEFESS</sequence>
<dbReference type="PANTHER" id="PTHR18945">
    <property type="entry name" value="NEUROTRANSMITTER GATED ION CHANNEL"/>
    <property type="match status" value="1"/>
</dbReference>
<dbReference type="EMBL" id="CP001576">
    <property type="protein sequence ID" value="ACO70009.1"/>
    <property type="molecule type" value="Genomic_DNA"/>
</dbReference>